<dbReference type="PANTHER" id="PTHR35936:SF17">
    <property type="entry name" value="ARGININE-BINDING EXTRACELLULAR PROTEIN ARTP"/>
    <property type="match status" value="1"/>
</dbReference>
<dbReference type="InterPro" id="IPR001638">
    <property type="entry name" value="Solute-binding_3/MltF_N"/>
</dbReference>
<dbReference type="PROSITE" id="PS51257">
    <property type="entry name" value="PROKAR_LIPOPROTEIN"/>
    <property type="match status" value="1"/>
</dbReference>
<evidence type="ECO:0000256" key="3">
    <source>
        <dbReference type="ARBA" id="ARBA00022729"/>
    </source>
</evidence>
<dbReference type="PROSITE" id="PS01039">
    <property type="entry name" value="SBP_BACTERIAL_3"/>
    <property type="match status" value="1"/>
</dbReference>
<evidence type="ECO:0000256" key="4">
    <source>
        <dbReference type="RuleBase" id="RU003744"/>
    </source>
</evidence>
<reference evidence="8" key="1">
    <citation type="journal article" date="2019" name="Int. J. Syst. Evol. Microbiol.">
        <title>The Global Catalogue of Microorganisms (GCM) 10K type strain sequencing project: providing services to taxonomists for standard genome sequencing and annotation.</title>
        <authorList>
            <consortium name="The Broad Institute Genomics Platform"/>
            <consortium name="The Broad Institute Genome Sequencing Center for Infectious Disease"/>
            <person name="Wu L."/>
            <person name="Ma J."/>
        </authorList>
    </citation>
    <scope>NUCLEOTIDE SEQUENCE [LARGE SCALE GENOMIC DNA]</scope>
    <source>
        <strain evidence="8">CGMCC 4.7289</strain>
    </source>
</reference>
<name>A0ABV8LUA8_9ACTN</name>
<dbReference type="EMBL" id="JBHSAY010000015">
    <property type="protein sequence ID" value="MFC4134134.1"/>
    <property type="molecule type" value="Genomic_DNA"/>
</dbReference>
<dbReference type="Pfam" id="PF00497">
    <property type="entry name" value="SBP_bac_3"/>
    <property type="match status" value="1"/>
</dbReference>
<organism evidence="7 8">
    <name type="scientific">Hamadaea flava</name>
    <dbReference type="NCBI Taxonomy" id="1742688"/>
    <lineage>
        <taxon>Bacteria</taxon>
        <taxon>Bacillati</taxon>
        <taxon>Actinomycetota</taxon>
        <taxon>Actinomycetes</taxon>
        <taxon>Micromonosporales</taxon>
        <taxon>Micromonosporaceae</taxon>
        <taxon>Hamadaea</taxon>
    </lineage>
</organism>
<keyword evidence="8" id="KW-1185">Reference proteome</keyword>
<gene>
    <name evidence="7" type="ORF">ACFOZ4_26285</name>
</gene>
<accession>A0ABV8LUA8</accession>
<dbReference type="PANTHER" id="PTHR35936">
    <property type="entry name" value="MEMBRANE-BOUND LYTIC MUREIN TRANSGLYCOSYLASE F"/>
    <property type="match status" value="1"/>
</dbReference>
<evidence type="ECO:0000313" key="8">
    <source>
        <dbReference type="Proteomes" id="UP001595816"/>
    </source>
</evidence>
<comment type="subcellular location">
    <subcellularLocation>
        <location evidence="1">Cell envelope</location>
    </subcellularLocation>
</comment>
<comment type="similarity">
    <text evidence="2 4">Belongs to the bacterial solute-binding protein 3 family.</text>
</comment>
<evidence type="ECO:0000256" key="5">
    <source>
        <dbReference type="SAM" id="SignalP"/>
    </source>
</evidence>
<dbReference type="Gene3D" id="3.40.190.10">
    <property type="entry name" value="Periplasmic binding protein-like II"/>
    <property type="match status" value="2"/>
</dbReference>
<feature type="domain" description="Solute-binding protein family 3/N-terminal" evidence="6">
    <location>
        <begin position="57"/>
        <end position="285"/>
    </location>
</feature>
<evidence type="ECO:0000259" key="6">
    <source>
        <dbReference type="SMART" id="SM00062"/>
    </source>
</evidence>
<proteinExistence type="inferred from homology"/>
<sequence>MRIVQIVTAALLVAAGATACSNDDNGGGGGAATPMPSVTADAALAAKVPAAIKSDGKITVGTEATYAPAEFLDTDGKTVIGFDIDLFKAVAARLGLTADFQQSTFGAIIPGVGTGKYEAGVSAFTINKERLQQANMTSYFNAGTQWAVKKGNPQGVSIDEPCGKRIAVQKDTVQVDDITVRSTACTSAGKAAVTINPYPGQDAVANSVASGKDDAMLADSPVTAYAVKQSNGELETLGDIYDSAPYGYVTAKAQTDFAEALRGAVQSLIDDGSYLKILQAWGVESGAIKTSQVNPA</sequence>
<evidence type="ECO:0000313" key="7">
    <source>
        <dbReference type="EMBL" id="MFC4134134.1"/>
    </source>
</evidence>
<keyword evidence="3 5" id="KW-0732">Signal</keyword>
<dbReference type="Proteomes" id="UP001595816">
    <property type="component" value="Unassembled WGS sequence"/>
</dbReference>
<dbReference type="CDD" id="cd01004">
    <property type="entry name" value="PBP2_MidA_like"/>
    <property type="match status" value="1"/>
</dbReference>
<dbReference type="RefSeq" id="WP_253761681.1">
    <property type="nucleotide sequence ID" value="NZ_JAMZDZ010000001.1"/>
</dbReference>
<comment type="caution">
    <text evidence="7">The sequence shown here is derived from an EMBL/GenBank/DDBJ whole genome shotgun (WGS) entry which is preliminary data.</text>
</comment>
<protein>
    <submittedName>
        <fullName evidence="7">ABC transporter substrate-binding protein</fullName>
    </submittedName>
</protein>
<dbReference type="InterPro" id="IPR018313">
    <property type="entry name" value="SBP_3_CS"/>
</dbReference>
<dbReference type="SMART" id="SM00062">
    <property type="entry name" value="PBPb"/>
    <property type="match status" value="1"/>
</dbReference>
<dbReference type="SUPFAM" id="SSF53850">
    <property type="entry name" value="Periplasmic binding protein-like II"/>
    <property type="match status" value="1"/>
</dbReference>
<feature type="signal peptide" evidence="5">
    <location>
        <begin position="1"/>
        <end position="19"/>
    </location>
</feature>
<evidence type="ECO:0000256" key="2">
    <source>
        <dbReference type="ARBA" id="ARBA00010333"/>
    </source>
</evidence>
<evidence type="ECO:0000256" key="1">
    <source>
        <dbReference type="ARBA" id="ARBA00004196"/>
    </source>
</evidence>
<feature type="chain" id="PRO_5045456102" evidence="5">
    <location>
        <begin position="20"/>
        <end position="296"/>
    </location>
</feature>